<dbReference type="GO" id="GO:0006298">
    <property type="term" value="P:mismatch repair"/>
    <property type="evidence" value="ECO:0007669"/>
    <property type="project" value="TreeGrafter"/>
</dbReference>
<comment type="caution">
    <text evidence="4">The sequence shown here is derived from an EMBL/GenBank/DDBJ whole genome shotgun (WGS) entry which is preliminary data.</text>
</comment>
<reference evidence="4 5" key="1">
    <citation type="submission" date="2013-09" db="EMBL/GenBank/DDBJ databases">
        <authorList>
            <person name="Zeng Z."/>
            <person name="Chen C."/>
        </authorList>
    </citation>
    <scope>NUCLEOTIDE SEQUENCE [LARGE SCALE GENOMIC DNA]</scope>
    <source>
        <strain evidence="4 5">GH29-5</strain>
    </source>
</reference>
<dbReference type="GO" id="GO:1904047">
    <property type="term" value="F:S-adenosyl-L-methionine binding"/>
    <property type="evidence" value="ECO:0007669"/>
    <property type="project" value="TreeGrafter"/>
</dbReference>
<dbReference type="InterPro" id="IPR029063">
    <property type="entry name" value="SAM-dependent_MTases_sf"/>
</dbReference>
<dbReference type="eggNOG" id="COG0338">
    <property type="taxonomic scope" value="Bacteria"/>
</dbReference>
<protein>
    <recommendedName>
        <fullName evidence="6">DNA adenine methylase</fullName>
    </recommendedName>
</protein>
<evidence type="ECO:0000256" key="2">
    <source>
        <dbReference type="ARBA" id="ARBA00022679"/>
    </source>
</evidence>
<evidence type="ECO:0000313" key="5">
    <source>
        <dbReference type="Proteomes" id="UP000030121"/>
    </source>
</evidence>
<gene>
    <name evidence="4" type="ORF">Q764_07300</name>
</gene>
<keyword evidence="3" id="KW-0949">S-adenosyl-L-methionine</keyword>
<dbReference type="PRINTS" id="PR00505">
    <property type="entry name" value="D12N6MTFRASE"/>
</dbReference>
<dbReference type="Proteomes" id="UP000030121">
    <property type="component" value="Unassembled WGS sequence"/>
</dbReference>
<dbReference type="GO" id="GO:0009307">
    <property type="term" value="P:DNA restriction-modification system"/>
    <property type="evidence" value="ECO:0007669"/>
    <property type="project" value="InterPro"/>
</dbReference>
<dbReference type="InterPro" id="IPR012327">
    <property type="entry name" value="MeTrfase_D12"/>
</dbReference>
<proteinExistence type="predicted"/>
<evidence type="ECO:0000256" key="1">
    <source>
        <dbReference type="ARBA" id="ARBA00022603"/>
    </source>
</evidence>
<accession>A0A0A2MDN8</accession>
<dbReference type="Pfam" id="PF02086">
    <property type="entry name" value="MethyltransfD12"/>
    <property type="match status" value="1"/>
</dbReference>
<dbReference type="EMBL" id="JRLW01000008">
    <property type="protein sequence ID" value="KGO89568.1"/>
    <property type="molecule type" value="Genomic_DNA"/>
</dbReference>
<dbReference type="GO" id="GO:0043565">
    <property type="term" value="F:sequence-specific DNA binding"/>
    <property type="evidence" value="ECO:0007669"/>
    <property type="project" value="TreeGrafter"/>
</dbReference>
<evidence type="ECO:0000256" key="3">
    <source>
        <dbReference type="ARBA" id="ARBA00022691"/>
    </source>
</evidence>
<evidence type="ECO:0000313" key="4">
    <source>
        <dbReference type="EMBL" id="KGO89568.1"/>
    </source>
</evidence>
<dbReference type="Gene3D" id="3.40.50.150">
    <property type="entry name" value="Vaccinia Virus protein VP39"/>
    <property type="match status" value="2"/>
</dbReference>
<dbReference type="PANTHER" id="PTHR30481">
    <property type="entry name" value="DNA ADENINE METHYLASE"/>
    <property type="match status" value="1"/>
</dbReference>
<dbReference type="STRING" id="1121899.GCA_000430025_00579"/>
<name>A0A0A2MDN8_9FLAO</name>
<sequence>MILTRMGNKRRIIKKIASYFPEHRLRIELFFGAGGSYFYLPKPKYSILNDLDNDVTNLYLIVQNHKAELIKQIEILPISEGLIKYWKQNQETEPIKKAIRFLFLSNFTYLGKGDTLRVGLDNAKQTLLKNIDSTFNHLTDCKILNRDFRDVLKCISFSKGLNDKENCFIFLDPIYHETEYVYNVPKWTQKDTIDCLDLMVNCGIKSAMSEFNHPFVVSEAKKRGLNIITIGERANIKNRKTEILITNYELSQIQLQFNN</sequence>
<keyword evidence="5" id="KW-1185">Reference proteome</keyword>
<dbReference type="SUPFAM" id="SSF53335">
    <property type="entry name" value="S-adenosyl-L-methionine-dependent methyltransferases"/>
    <property type="match status" value="1"/>
</dbReference>
<evidence type="ECO:0008006" key="6">
    <source>
        <dbReference type="Google" id="ProtNLM"/>
    </source>
</evidence>
<dbReference type="OrthoDB" id="9805629at2"/>
<dbReference type="GO" id="GO:0032259">
    <property type="term" value="P:methylation"/>
    <property type="evidence" value="ECO:0007669"/>
    <property type="project" value="UniProtKB-KW"/>
</dbReference>
<keyword evidence="1" id="KW-0489">Methyltransferase</keyword>
<dbReference type="AlphaFoldDB" id="A0A0A2MDN8"/>
<dbReference type="RefSeq" id="WP_026979366.1">
    <property type="nucleotide sequence ID" value="NZ_AUCZ01000003.1"/>
</dbReference>
<organism evidence="4 5">
    <name type="scientific">Flavobacterium suncheonense GH29-5 = DSM 17707</name>
    <dbReference type="NCBI Taxonomy" id="1121899"/>
    <lineage>
        <taxon>Bacteria</taxon>
        <taxon>Pseudomonadati</taxon>
        <taxon>Bacteroidota</taxon>
        <taxon>Flavobacteriia</taxon>
        <taxon>Flavobacteriales</taxon>
        <taxon>Flavobacteriaceae</taxon>
        <taxon>Flavobacterium</taxon>
    </lineage>
</organism>
<keyword evidence="2" id="KW-0808">Transferase</keyword>
<dbReference type="GO" id="GO:0009007">
    <property type="term" value="F:site-specific DNA-methyltransferase (adenine-specific) activity"/>
    <property type="evidence" value="ECO:0007669"/>
    <property type="project" value="UniProtKB-EC"/>
</dbReference>